<name>A0A8W8IHN8_MAGGI</name>
<keyword evidence="1" id="KW-0863">Zinc-finger</keyword>
<feature type="region of interest" description="Disordered" evidence="2">
    <location>
        <begin position="906"/>
        <end position="949"/>
    </location>
</feature>
<dbReference type="PROSITE" id="PS50157">
    <property type="entry name" value="ZINC_FINGER_C2H2_2"/>
    <property type="match status" value="1"/>
</dbReference>
<reference evidence="4" key="1">
    <citation type="submission" date="2022-08" db="UniProtKB">
        <authorList>
            <consortium name="EnsemblMetazoa"/>
        </authorList>
    </citation>
    <scope>IDENTIFICATION</scope>
    <source>
        <strain evidence="4">05x7-T-G4-1.051#20</strain>
    </source>
</reference>
<dbReference type="Pfam" id="PF02992">
    <property type="entry name" value="Transposase_21"/>
    <property type="match status" value="1"/>
</dbReference>
<dbReference type="Proteomes" id="UP000005408">
    <property type="component" value="Unassembled WGS sequence"/>
</dbReference>
<feature type="region of interest" description="Disordered" evidence="2">
    <location>
        <begin position="1041"/>
        <end position="1065"/>
    </location>
</feature>
<dbReference type="InterPro" id="IPR013087">
    <property type="entry name" value="Znf_C2H2_type"/>
</dbReference>
<dbReference type="PANTHER" id="PTHR46579">
    <property type="entry name" value="F5/8 TYPE C DOMAIN-CONTAINING PROTEIN-RELATED"/>
    <property type="match status" value="1"/>
</dbReference>
<keyword evidence="1" id="KW-0862">Zinc</keyword>
<feature type="region of interest" description="Disordered" evidence="2">
    <location>
        <begin position="209"/>
        <end position="234"/>
    </location>
</feature>
<proteinExistence type="predicted"/>
<keyword evidence="1" id="KW-0479">Metal-binding</keyword>
<accession>A0A8W8IHN8</accession>
<evidence type="ECO:0000313" key="4">
    <source>
        <dbReference type="EnsemblMetazoa" id="G14008.1:cds"/>
    </source>
</evidence>
<protein>
    <recommendedName>
        <fullName evidence="3">C2H2-type domain-containing protein</fullName>
    </recommendedName>
</protein>
<dbReference type="InterPro" id="IPR004242">
    <property type="entry name" value="Transposase_21"/>
</dbReference>
<dbReference type="EnsemblMetazoa" id="G14008.1">
    <property type="protein sequence ID" value="G14008.1:cds"/>
    <property type="gene ID" value="G14008"/>
</dbReference>
<evidence type="ECO:0000256" key="1">
    <source>
        <dbReference type="PROSITE-ProRule" id="PRU00042"/>
    </source>
</evidence>
<dbReference type="AlphaFoldDB" id="A0A8W8IHN8"/>
<evidence type="ECO:0000313" key="5">
    <source>
        <dbReference type="Proteomes" id="UP000005408"/>
    </source>
</evidence>
<keyword evidence="5" id="KW-1185">Reference proteome</keyword>
<sequence length="1176" mass="134178">MKKQAELREIRESETVFVAEKDVWSRYKDRFVHWEKAPSRSQHVQHGAGIFHTNYDKPINRFIMDEFDVNSCFHSDQWICPIADCGKKLSRKQTLQTHLLCIHSVTVGNPVKRYKQYDHDDFQSQPRTTKWRKIKQNTADIDVYNEGASSSADVTASLTSTQCIATQPEETFCSTAVEQSSNGQNLEAEIEEIINSDYAGNVEIDMELGSENSTSSSESDESEEEEYKKDSEIPESESVPLYVLSLSDSIYSSEITHKEHLLSLCAFSTKNHLSRTAFQQLLKLIDIHLPEKNLCETSVNKIKEKVGFHGSYFQCHEYCDTCGALYPNDKLIHQCTTPRCTGMRCDTKDGKSNYFVSGDMRTQLKEILENEENWNEVTSSLQRTKKDEIYDILDGRKYQELKSKCKDMTVTLTMFTDGVSLFKSSKVSLWPVYLVVNELSPYSRFLKKNMILWGLWQGQGKPKMNTFFFPFVKEMRTLYNEGLSVETIAGKQTIYIITNALTMDLQARACVFNMMQHNGLCACIFCEETGVVVKSGKGHTRSFPYREIKPKARTSESIHASVEQAVQQKKPVCGFHGRSILKHLPWNEFHVNCTIDYMHGFLLGILKRMMTLWIDGSSFEQPYFIGHKLKEIDKTLKNIKTPYIIHRTPRKIQNNLNHWKASEFRSFLLYYGIPCVEGILPNSYLEHFACLVEATFLLLQEKITAKDLKRCKKLLDVFYKCMAPLYGEETCGLNVHNLSHIVECVENWGPLWAYSCFSLNHLMEKSQKLSMEREIKQCGRVKQNNSYTVLLQQPINGCDIVQVEYFIHISSPRKTIGVCSGFQRVHSLVKGRAPHIQVLELKSMYLEVTSSRSSASPVPPYPGYDLEDSYREPTFVPRVRPEGETYYNRNRGSIGKWAFGSFTERRTPRPVPRCPTTPCKANYNHGKNGTIKPLLNGKATPRPETAPPRIKSEAEPIASVSRGKRMKRIIHKYAQSAPTPRVPRVKPEAEEIAVPHKGGRMDKLIHSYGKLPLSDRGVPRVKVEGEDNANLDKGKRMKTIIHSPKNPTAPPSARAVPRVKPEAEDNAELDKGKRMGNLLHKYARMPDSSRAVPRVKPEGDPNYTLDLGGRMSRLMHEPPSSRVVASAVPRVRYPEAQKILRKSRGQMGRILSHIGRKSVVPVPGYQKRQFERCPTM</sequence>
<dbReference type="PROSITE" id="PS00028">
    <property type="entry name" value="ZINC_FINGER_C2H2_1"/>
    <property type="match status" value="1"/>
</dbReference>
<dbReference type="PANTHER" id="PTHR46579:SF1">
    <property type="entry name" value="F5_8 TYPE C DOMAIN-CONTAINING PROTEIN"/>
    <property type="match status" value="1"/>
</dbReference>
<organism evidence="4 5">
    <name type="scientific">Magallana gigas</name>
    <name type="common">Pacific oyster</name>
    <name type="synonym">Crassostrea gigas</name>
    <dbReference type="NCBI Taxonomy" id="29159"/>
    <lineage>
        <taxon>Eukaryota</taxon>
        <taxon>Metazoa</taxon>
        <taxon>Spiralia</taxon>
        <taxon>Lophotrochozoa</taxon>
        <taxon>Mollusca</taxon>
        <taxon>Bivalvia</taxon>
        <taxon>Autobranchia</taxon>
        <taxon>Pteriomorphia</taxon>
        <taxon>Ostreida</taxon>
        <taxon>Ostreoidea</taxon>
        <taxon>Ostreidae</taxon>
        <taxon>Magallana</taxon>
    </lineage>
</organism>
<dbReference type="GO" id="GO:0008270">
    <property type="term" value="F:zinc ion binding"/>
    <property type="evidence" value="ECO:0007669"/>
    <property type="project" value="UniProtKB-KW"/>
</dbReference>
<evidence type="ECO:0000259" key="3">
    <source>
        <dbReference type="PROSITE" id="PS50157"/>
    </source>
</evidence>
<evidence type="ECO:0000256" key="2">
    <source>
        <dbReference type="SAM" id="MobiDB-lite"/>
    </source>
</evidence>
<feature type="domain" description="C2H2-type" evidence="3">
    <location>
        <begin position="78"/>
        <end position="104"/>
    </location>
</feature>